<dbReference type="InterPro" id="IPR003715">
    <property type="entry name" value="Poly_export_N"/>
</dbReference>
<reference evidence="19 20" key="1">
    <citation type="submission" date="2019-05" db="EMBL/GenBank/DDBJ databases">
        <title>Polaribacter aestuariivivens sp. nov., isolated from a tidal flat.</title>
        <authorList>
            <person name="Yoon J.-H."/>
        </authorList>
    </citation>
    <scope>NUCLEOTIDE SEQUENCE [LARGE SCALE GENOMIC DNA]</scope>
    <source>
        <strain evidence="19 20">DBTF-3</strain>
    </source>
</reference>
<feature type="signal peptide" evidence="16">
    <location>
        <begin position="1"/>
        <end position="20"/>
    </location>
</feature>
<dbReference type="GO" id="GO:0046930">
    <property type="term" value="C:pore complex"/>
    <property type="evidence" value="ECO:0007669"/>
    <property type="project" value="UniProtKB-KW"/>
</dbReference>
<comment type="similarity">
    <text evidence="2">Belongs to the BexD/CtrA/VexA family.</text>
</comment>
<evidence type="ECO:0000256" key="6">
    <source>
        <dbReference type="ARBA" id="ARBA00022692"/>
    </source>
</evidence>
<evidence type="ECO:0000256" key="3">
    <source>
        <dbReference type="ARBA" id="ARBA00022448"/>
    </source>
</evidence>
<protein>
    <submittedName>
        <fullName evidence="19">Sugar transporter</fullName>
    </submittedName>
</protein>
<dbReference type="OrthoDB" id="1445882at2"/>
<evidence type="ECO:0000313" key="19">
    <source>
        <dbReference type="EMBL" id="TMM31042.1"/>
    </source>
</evidence>
<evidence type="ECO:0000256" key="14">
    <source>
        <dbReference type="ARBA" id="ARBA00023288"/>
    </source>
</evidence>
<accession>A0A5S3N801</accession>
<feature type="domain" description="Polysaccharide export protein N-terminal" evidence="17">
    <location>
        <begin position="43"/>
        <end position="143"/>
    </location>
</feature>
<sequence length="267" mass="29901">MKKYLVLILLICFLASCVSNKELTYLQGKPSNNKEIKRINNIPYKIQIDDILNITISSNNPKIVDDFQKGNQNSNIRSNGGGNGQSNNQGYFSDYSVNNYGNIRIPTLGEINVLGYTELEVRKKIENKIKEEYVNNDQSLFVSVKLSGIRYTIIGEINQPGTNIIYQNRVSIIDAIASSGDITDVGNRKEIEIIRKTTKGTEVFKIDVTNINIVDTEMFYIKPNDIINIKPLPEKSWGTGTTGLQSLSTIISIFTLITSTIILARNL</sequence>
<gene>
    <name evidence="19" type="ORF">FDT66_03480</name>
</gene>
<evidence type="ECO:0000256" key="8">
    <source>
        <dbReference type="ARBA" id="ARBA00023047"/>
    </source>
</evidence>
<evidence type="ECO:0000256" key="13">
    <source>
        <dbReference type="ARBA" id="ARBA00023237"/>
    </source>
</evidence>
<evidence type="ECO:0000256" key="4">
    <source>
        <dbReference type="ARBA" id="ARBA00022452"/>
    </source>
</evidence>
<dbReference type="InterPro" id="IPR054765">
    <property type="entry name" value="SLBB_dom"/>
</dbReference>
<keyword evidence="8" id="KW-0625">Polysaccharide transport</keyword>
<keyword evidence="4" id="KW-1134">Transmembrane beta strand</keyword>
<evidence type="ECO:0000256" key="7">
    <source>
        <dbReference type="ARBA" id="ARBA00022729"/>
    </source>
</evidence>
<evidence type="ECO:0000256" key="10">
    <source>
        <dbReference type="ARBA" id="ARBA00023114"/>
    </source>
</evidence>
<evidence type="ECO:0000256" key="9">
    <source>
        <dbReference type="ARBA" id="ARBA00023065"/>
    </source>
</evidence>
<dbReference type="Gene3D" id="3.10.560.10">
    <property type="entry name" value="Outer membrane lipoprotein wza domain like"/>
    <property type="match status" value="1"/>
</dbReference>
<evidence type="ECO:0000256" key="12">
    <source>
        <dbReference type="ARBA" id="ARBA00023139"/>
    </source>
</evidence>
<name>A0A5S3N801_9FLAO</name>
<dbReference type="GO" id="GO:0006811">
    <property type="term" value="P:monoatomic ion transport"/>
    <property type="evidence" value="ECO:0007669"/>
    <property type="project" value="UniProtKB-KW"/>
</dbReference>
<dbReference type="GO" id="GO:0015159">
    <property type="term" value="F:polysaccharide transmembrane transporter activity"/>
    <property type="evidence" value="ECO:0007669"/>
    <property type="project" value="InterPro"/>
</dbReference>
<evidence type="ECO:0000256" key="2">
    <source>
        <dbReference type="ARBA" id="ARBA00009450"/>
    </source>
</evidence>
<dbReference type="RefSeq" id="WP_138534772.1">
    <property type="nucleotide sequence ID" value="NZ_VANR01000002.1"/>
</dbReference>
<evidence type="ECO:0000256" key="1">
    <source>
        <dbReference type="ARBA" id="ARBA00004571"/>
    </source>
</evidence>
<dbReference type="PANTHER" id="PTHR33619">
    <property type="entry name" value="POLYSACCHARIDE EXPORT PROTEIN GFCE-RELATED"/>
    <property type="match status" value="1"/>
</dbReference>
<proteinExistence type="inferred from homology"/>
<keyword evidence="9" id="KW-0406">Ion transport</keyword>
<keyword evidence="11" id="KW-0472">Membrane</keyword>
<keyword evidence="12" id="KW-0564">Palmitate</keyword>
<keyword evidence="3" id="KW-0813">Transport</keyword>
<comment type="caution">
    <text evidence="19">The sequence shown here is derived from an EMBL/GenBank/DDBJ whole genome shotgun (WGS) entry which is preliminary data.</text>
</comment>
<evidence type="ECO:0000256" key="16">
    <source>
        <dbReference type="SAM" id="SignalP"/>
    </source>
</evidence>
<keyword evidence="20" id="KW-1185">Reference proteome</keyword>
<keyword evidence="13" id="KW-0998">Cell outer membrane</keyword>
<keyword evidence="7 16" id="KW-0732">Signal</keyword>
<feature type="region of interest" description="Disordered" evidence="15">
    <location>
        <begin position="67"/>
        <end position="88"/>
    </location>
</feature>
<dbReference type="AlphaFoldDB" id="A0A5S3N801"/>
<dbReference type="PROSITE" id="PS51257">
    <property type="entry name" value="PROKAR_LIPOPROTEIN"/>
    <property type="match status" value="1"/>
</dbReference>
<dbReference type="Pfam" id="PF22461">
    <property type="entry name" value="SLBB_2"/>
    <property type="match status" value="1"/>
</dbReference>
<feature type="domain" description="SLBB" evidence="18">
    <location>
        <begin position="151"/>
        <end position="229"/>
    </location>
</feature>
<feature type="chain" id="PRO_5024336762" evidence="16">
    <location>
        <begin position="21"/>
        <end position="267"/>
    </location>
</feature>
<evidence type="ECO:0000256" key="11">
    <source>
        <dbReference type="ARBA" id="ARBA00023136"/>
    </source>
</evidence>
<keyword evidence="5 19" id="KW-0762">Sugar transport</keyword>
<dbReference type="GO" id="GO:0015288">
    <property type="term" value="F:porin activity"/>
    <property type="evidence" value="ECO:0007669"/>
    <property type="project" value="UniProtKB-KW"/>
</dbReference>
<dbReference type="EMBL" id="VANR01000002">
    <property type="protein sequence ID" value="TMM31042.1"/>
    <property type="molecule type" value="Genomic_DNA"/>
</dbReference>
<dbReference type="Proteomes" id="UP000307140">
    <property type="component" value="Unassembled WGS sequence"/>
</dbReference>
<evidence type="ECO:0000259" key="17">
    <source>
        <dbReference type="Pfam" id="PF02563"/>
    </source>
</evidence>
<keyword evidence="14" id="KW-0449">Lipoprotein</keyword>
<evidence type="ECO:0000313" key="20">
    <source>
        <dbReference type="Proteomes" id="UP000307140"/>
    </source>
</evidence>
<keyword evidence="6" id="KW-0812">Transmembrane</keyword>
<keyword evidence="10" id="KW-0626">Porin</keyword>
<dbReference type="InterPro" id="IPR049712">
    <property type="entry name" value="Poly_export"/>
</dbReference>
<evidence type="ECO:0000256" key="15">
    <source>
        <dbReference type="SAM" id="MobiDB-lite"/>
    </source>
</evidence>
<dbReference type="PANTHER" id="PTHR33619:SF3">
    <property type="entry name" value="POLYSACCHARIDE EXPORT PROTEIN GFCE-RELATED"/>
    <property type="match status" value="1"/>
</dbReference>
<organism evidence="19 20">
    <name type="scientific">Polaribacter aestuariivivens</name>
    <dbReference type="NCBI Taxonomy" id="2304626"/>
    <lineage>
        <taxon>Bacteria</taxon>
        <taxon>Pseudomonadati</taxon>
        <taxon>Bacteroidota</taxon>
        <taxon>Flavobacteriia</taxon>
        <taxon>Flavobacteriales</taxon>
        <taxon>Flavobacteriaceae</taxon>
    </lineage>
</organism>
<evidence type="ECO:0000259" key="18">
    <source>
        <dbReference type="Pfam" id="PF22461"/>
    </source>
</evidence>
<dbReference type="Pfam" id="PF02563">
    <property type="entry name" value="Poly_export"/>
    <property type="match status" value="1"/>
</dbReference>
<evidence type="ECO:0000256" key="5">
    <source>
        <dbReference type="ARBA" id="ARBA00022597"/>
    </source>
</evidence>
<comment type="subcellular location">
    <subcellularLocation>
        <location evidence="1">Cell outer membrane</location>
        <topology evidence="1">Multi-pass membrane protein</topology>
    </subcellularLocation>
</comment>
<dbReference type="GO" id="GO:0009279">
    <property type="term" value="C:cell outer membrane"/>
    <property type="evidence" value="ECO:0007669"/>
    <property type="project" value="UniProtKB-SubCell"/>
</dbReference>